<dbReference type="Proteomes" id="UP000678545">
    <property type="component" value="Unassembled WGS sequence"/>
</dbReference>
<evidence type="ECO:0000313" key="3">
    <source>
        <dbReference type="Proteomes" id="UP000678545"/>
    </source>
</evidence>
<keyword evidence="1" id="KW-0732">Signal</keyword>
<reference evidence="2" key="1">
    <citation type="submission" date="2021-04" db="EMBL/GenBank/DDBJ databases">
        <title>novel species isolated from subtropical streams in China.</title>
        <authorList>
            <person name="Lu H."/>
        </authorList>
    </citation>
    <scope>NUCLEOTIDE SEQUENCE</scope>
    <source>
        <strain evidence="2">FT137W</strain>
    </source>
</reference>
<dbReference type="Gene3D" id="3.40.190.10">
    <property type="entry name" value="Periplasmic binding protein-like II"/>
    <property type="match status" value="1"/>
</dbReference>
<evidence type="ECO:0000313" key="2">
    <source>
        <dbReference type="EMBL" id="MBR7801460.1"/>
    </source>
</evidence>
<dbReference type="AlphaFoldDB" id="A0A941E343"/>
<keyword evidence="3" id="KW-1185">Reference proteome</keyword>
<organism evidence="2 3">
    <name type="scientific">Undibacterium fentianense</name>
    <dbReference type="NCBI Taxonomy" id="2828728"/>
    <lineage>
        <taxon>Bacteria</taxon>
        <taxon>Pseudomonadati</taxon>
        <taxon>Pseudomonadota</taxon>
        <taxon>Betaproteobacteria</taxon>
        <taxon>Burkholderiales</taxon>
        <taxon>Oxalobacteraceae</taxon>
        <taxon>Undibacterium</taxon>
    </lineage>
</organism>
<dbReference type="EMBL" id="JAGSPJ010000007">
    <property type="protein sequence ID" value="MBR7801460.1"/>
    <property type="molecule type" value="Genomic_DNA"/>
</dbReference>
<proteinExistence type="predicted"/>
<gene>
    <name evidence="2" type="ORF">KDM90_15725</name>
</gene>
<evidence type="ECO:0008006" key="4">
    <source>
        <dbReference type="Google" id="ProtNLM"/>
    </source>
</evidence>
<name>A0A941E343_9BURK</name>
<comment type="caution">
    <text evidence="2">The sequence shown here is derived from an EMBL/GenBank/DDBJ whole genome shotgun (WGS) entry which is preliminary data.</text>
</comment>
<accession>A0A941E343</accession>
<protein>
    <recommendedName>
        <fullName evidence="4">Phosphate ABC transporter substrate-binding protein</fullName>
    </recommendedName>
</protein>
<sequence>MKFSLKKSTLQTLMFALGGSVMFNLANTAVAADVVVIVNPANSAAIDEEQIAKIFLGQTKTFSNGAEATPIDQKEGPVREEFGNKMLKKNPSQLKAQWARQIFTGGAKPPKEMGSDDEILKFVASNPGAIAYMDASKVNKSVKVIKH</sequence>
<evidence type="ECO:0000256" key="1">
    <source>
        <dbReference type="SAM" id="SignalP"/>
    </source>
</evidence>
<feature type="chain" id="PRO_5037667570" description="Phosphate ABC transporter substrate-binding protein" evidence="1">
    <location>
        <begin position="32"/>
        <end position="147"/>
    </location>
</feature>
<feature type="signal peptide" evidence="1">
    <location>
        <begin position="1"/>
        <end position="31"/>
    </location>
</feature>
<dbReference type="SUPFAM" id="SSF53850">
    <property type="entry name" value="Periplasmic binding protein-like II"/>
    <property type="match status" value="1"/>
</dbReference>
<dbReference type="RefSeq" id="WP_212676590.1">
    <property type="nucleotide sequence ID" value="NZ_JAGSPJ010000007.1"/>
</dbReference>